<dbReference type="Gene3D" id="1.10.10.10">
    <property type="entry name" value="Winged helix-like DNA-binding domain superfamily/Winged helix DNA-binding domain"/>
    <property type="match status" value="1"/>
</dbReference>
<keyword evidence="3" id="KW-1185">Reference proteome</keyword>
<keyword evidence="2" id="KW-0808">Transferase</keyword>
<dbReference type="CDD" id="cd05403">
    <property type="entry name" value="NT_KNTase_like"/>
    <property type="match status" value="1"/>
</dbReference>
<dbReference type="AlphaFoldDB" id="A0A7W9X2H6"/>
<dbReference type="InterPro" id="IPR011991">
    <property type="entry name" value="ArsR-like_HTH"/>
</dbReference>
<dbReference type="InterPro" id="IPR036388">
    <property type="entry name" value="WH-like_DNA-bd_sf"/>
</dbReference>
<sequence>MGTIIPFMGTYAEALFTKTQQRVLAVLFGQPHRSFYANEIIELAQSGSGAVQRELARLQASRLVTVQKIGNQKHYQANPDAPIYEELRGIVMKTFGVTDVLRNALIPLWPLIEVAFIYGSLAKGTEHAGSDVDLMVVGSLPSNVQLLELLLPTHALLGRVVNPTLYTAAEFSQRVQVGKSFIIRVLEQPKVFVKGNEHDISRIGSAGEPGPDRQVEGRAA</sequence>
<accession>A0A7W9X2H6</accession>
<evidence type="ECO:0000313" key="3">
    <source>
        <dbReference type="Proteomes" id="UP000540787"/>
    </source>
</evidence>
<dbReference type="Proteomes" id="UP000540787">
    <property type="component" value="Unassembled WGS sequence"/>
</dbReference>
<feature type="domain" description="Polymerase nucleotidyl transferase" evidence="1">
    <location>
        <begin position="101"/>
        <end position="172"/>
    </location>
</feature>
<dbReference type="CDD" id="cd00090">
    <property type="entry name" value="HTH_ARSR"/>
    <property type="match status" value="1"/>
</dbReference>
<evidence type="ECO:0000313" key="2">
    <source>
        <dbReference type="EMBL" id="MBB6135294.1"/>
    </source>
</evidence>
<protein>
    <submittedName>
        <fullName evidence="2">Putative nucleotidyltransferase</fullName>
    </submittedName>
</protein>
<dbReference type="GO" id="GO:0016779">
    <property type="term" value="F:nucleotidyltransferase activity"/>
    <property type="evidence" value="ECO:0007669"/>
    <property type="project" value="InterPro"/>
</dbReference>
<comment type="caution">
    <text evidence="2">The sequence shown here is derived from an EMBL/GenBank/DDBJ whole genome shotgun (WGS) entry which is preliminary data.</text>
</comment>
<dbReference type="Gene3D" id="3.30.460.10">
    <property type="entry name" value="Beta Polymerase, domain 2"/>
    <property type="match status" value="1"/>
</dbReference>
<dbReference type="EMBL" id="JACHBX010000004">
    <property type="protein sequence ID" value="MBB6135294.1"/>
    <property type="molecule type" value="Genomic_DNA"/>
</dbReference>
<dbReference type="RefSeq" id="WP_229424814.1">
    <property type="nucleotide sequence ID" value="NZ_JACHBX010000004.1"/>
</dbReference>
<dbReference type="SUPFAM" id="SSF81301">
    <property type="entry name" value="Nucleotidyltransferase"/>
    <property type="match status" value="1"/>
</dbReference>
<dbReference type="InterPro" id="IPR036390">
    <property type="entry name" value="WH_DNA-bd_sf"/>
</dbReference>
<dbReference type="GO" id="GO:0006355">
    <property type="term" value="P:regulation of DNA-templated transcription"/>
    <property type="evidence" value="ECO:0007669"/>
    <property type="project" value="UniProtKB-ARBA"/>
</dbReference>
<name>A0A7W9X2H6_9BURK</name>
<organism evidence="2 3">
    <name type="scientific">Massilia aurea</name>
    <dbReference type="NCBI Taxonomy" id="373040"/>
    <lineage>
        <taxon>Bacteria</taxon>
        <taxon>Pseudomonadati</taxon>
        <taxon>Pseudomonadota</taxon>
        <taxon>Betaproteobacteria</taxon>
        <taxon>Burkholderiales</taxon>
        <taxon>Oxalobacteraceae</taxon>
        <taxon>Telluria group</taxon>
        <taxon>Massilia</taxon>
    </lineage>
</organism>
<dbReference type="Pfam" id="PF01909">
    <property type="entry name" value="NTP_transf_2"/>
    <property type="match status" value="1"/>
</dbReference>
<reference evidence="2 3" key="1">
    <citation type="submission" date="2020-08" db="EMBL/GenBank/DDBJ databases">
        <title>The Agave Microbiome: Exploring the role of microbial communities in plant adaptations to desert environments.</title>
        <authorList>
            <person name="Partida-Martinez L.P."/>
        </authorList>
    </citation>
    <scope>NUCLEOTIDE SEQUENCE [LARGE SCALE GENOMIC DNA]</scope>
    <source>
        <strain evidence="2 3">AT3.2</strain>
    </source>
</reference>
<dbReference type="InterPro" id="IPR002934">
    <property type="entry name" value="Polymerase_NTP_transf_dom"/>
</dbReference>
<dbReference type="InterPro" id="IPR043519">
    <property type="entry name" value="NT_sf"/>
</dbReference>
<gene>
    <name evidence="2" type="ORF">HD842_003461</name>
</gene>
<proteinExistence type="predicted"/>
<evidence type="ECO:0000259" key="1">
    <source>
        <dbReference type="Pfam" id="PF01909"/>
    </source>
</evidence>
<dbReference type="SUPFAM" id="SSF46785">
    <property type="entry name" value="Winged helix' DNA-binding domain"/>
    <property type="match status" value="1"/>
</dbReference>